<organism evidence="2 3">
    <name type="scientific">Acinetobacter johnsonii</name>
    <dbReference type="NCBI Taxonomy" id="40214"/>
    <lineage>
        <taxon>Bacteria</taxon>
        <taxon>Pseudomonadati</taxon>
        <taxon>Pseudomonadota</taxon>
        <taxon>Gammaproteobacteria</taxon>
        <taxon>Moraxellales</taxon>
        <taxon>Moraxellaceae</taxon>
        <taxon>Acinetobacter</taxon>
    </lineage>
</organism>
<accession>A0A239RU39</accession>
<proteinExistence type="predicted"/>
<sequence length="113" mass="12788">MKIAVIGGVAAGKVREILAVGGVADEIEWQCEYEKPVAPIIFSAGFQKVIAKPGVAEIEKYRLKILERNEELRLFYVLESMEEDLINTQLDEYWCKSDILGHKRKFESSDVLA</sequence>
<evidence type="ECO:0000313" key="2">
    <source>
        <dbReference type="EMBL" id="SUT92752.1"/>
    </source>
</evidence>
<dbReference type="RefSeq" id="WP_004693401.1">
    <property type="nucleotide sequence ID" value="NZ_BBTB01000093.1"/>
</dbReference>
<reference evidence="2 3" key="1">
    <citation type="submission" date="2018-06" db="EMBL/GenBank/DDBJ databases">
        <authorList>
            <consortium name="Pathogen Informatics"/>
            <person name="Doyle S."/>
        </authorList>
    </citation>
    <scope>NUCLEOTIDE SEQUENCE [LARGE SCALE GENOMIC DNA]</scope>
    <source>
        <strain evidence="2 3">NCTC10308</strain>
    </source>
</reference>
<dbReference type="Proteomes" id="UP000595107">
    <property type="component" value="Chromosome"/>
</dbReference>
<evidence type="ECO:0000313" key="3">
    <source>
        <dbReference type="Proteomes" id="UP000254227"/>
    </source>
</evidence>
<dbReference type="AlphaFoldDB" id="A0A239RU39"/>
<dbReference type="Proteomes" id="UP000254227">
    <property type="component" value="Unassembled WGS sequence"/>
</dbReference>
<evidence type="ECO:0000313" key="1">
    <source>
        <dbReference type="EMBL" id="QPS05706.1"/>
    </source>
</evidence>
<gene>
    <name evidence="1" type="ORF">I6G67_09415</name>
    <name evidence="2" type="ORF">NCTC10308_00853</name>
</gene>
<reference evidence="1 4" key="2">
    <citation type="submission" date="2020-12" db="EMBL/GenBank/DDBJ databases">
        <title>FDA dAtabase for Regulatory Grade micrObial Sequences (FDA-ARGOS): Supporting development and validation of Infectious Disease Dx tests.</title>
        <authorList>
            <person name="Sproer C."/>
            <person name="Gronow S."/>
            <person name="Severitt S."/>
            <person name="Schroder I."/>
            <person name="Tallon L."/>
            <person name="Sadzewicz L."/>
            <person name="Zhao X."/>
            <person name="Boylan J."/>
            <person name="Ott S."/>
            <person name="Bowen H."/>
            <person name="Vavikolanu K."/>
            <person name="Mehta A."/>
            <person name="Aluvathingal J."/>
            <person name="Nadendla S."/>
            <person name="Lowell S."/>
            <person name="Myers T."/>
            <person name="Yan Y."/>
            <person name="Sichtig H."/>
        </authorList>
    </citation>
    <scope>NUCLEOTIDE SEQUENCE [LARGE SCALE GENOMIC DNA]</scope>
    <source>
        <strain evidence="1 4">FDAARGOS_910</strain>
    </source>
</reference>
<name>A0A239RU39_ACIJO</name>
<evidence type="ECO:0000313" key="4">
    <source>
        <dbReference type="Proteomes" id="UP000595107"/>
    </source>
</evidence>
<protein>
    <submittedName>
        <fullName evidence="2">Uncharacterized protein</fullName>
    </submittedName>
</protein>
<dbReference type="EMBL" id="UFRV01000006">
    <property type="protein sequence ID" value="SUT92752.1"/>
    <property type="molecule type" value="Genomic_DNA"/>
</dbReference>
<dbReference type="EMBL" id="CP065666">
    <property type="protein sequence ID" value="QPS05706.1"/>
    <property type="molecule type" value="Genomic_DNA"/>
</dbReference>